<sequence>MATKTKDTVHVFGAASVMGLLSERPRVLALGEPTHDDGSLLWARNDLFRELVEEEGFRTVAVESDCLRGLLVDEYVTSGHGTLDEVMERGFSHGFGAYTANRELVRWLRAHNEGRPVGERVRFAGFDGPLEISGAESPRQSLSALYDYLAEQVEADLLPCSAGTLDRLLGADGPWADPETMTDPGRSVGRTSEAGALRLVADDLVALLDAQAPHLVAATSRAELERAELYGRTAVGLLRYHHWLADTSPARVNRLLGVRDQMMAHNLLALADRGPVLVHAHNSHLQRERSSMRMWQGLMEWWSAGALVAGRLGRGYAFLPTALGTLRHHGVEDPSRGSVEGELYALGAERCVVDAPGLARVLGEGGAEPRVSPWFGYAALDPAHLAGADGLVFVREVVPSVGAGGGEHSGA</sequence>
<protein>
    <submittedName>
        <fullName evidence="1">Erythromycin esterase family protein</fullName>
    </submittedName>
</protein>
<dbReference type="AlphaFoldDB" id="A0A975LBI1"/>
<dbReference type="Pfam" id="PF05139">
    <property type="entry name" value="Erythro_esteras"/>
    <property type="match status" value="1"/>
</dbReference>
<dbReference type="PANTHER" id="PTHR31299">
    <property type="entry name" value="ESTERASE, PUTATIVE (AFU_ORTHOLOGUE AFUA_1G05850)-RELATED"/>
    <property type="match status" value="1"/>
</dbReference>
<dbReference type="Proteomes" id="UP000682416">
    <property type="component" value="Chromosome"/>
</dbReference>
<dbReference type="GO" id="GO:0046677">
    <property type="term" value="P:response to antibiotic"/>
    <property type="evidence" value="ECO:0007669"/>
    <property type="project" value="InterPro"/>
</dbReference>
<dbReference type="EMBL" id="CP074402">
    <property type="protein sequence ID" value="QVJ02964.1"/>
    <property type="molecule type" value="Genomic_DNA"/>
</dbReference>
<evidence type="ECO:0000313" key="1">
    <source>
        <dbReference type="EMBL" id="QVJ02964.1"/>
    </source>
</evidence>
<dbReference type="InterPro" id="IPR014622">
    <property type="entry name" value="UCP036794_erythomycin"/>
</dbReference>
<evidence type="ECO:0000313" key="2">
    <source>
        <dbReference type="Proteomes" id="UP000682416"/>
    </source>
</evidence>
<name>A0A975LBI1_9ACTN</name>
<dbReference type="Gene3D" id="3.30.1870.10">
    <property type="entry name" value="EreA-like, domain 2"/>
    <property type="match status" value="1"/>
</dbReference>
<keyword evidence="2" id="KW-1185">Reference proteome</keyword>
<gene>
    <name evidence="1" type="ORF">KGD82_12880</name>
</gene>
<accession>A0A975LBI1</accession>
<dbReference type="PIRSF" id="PIRSF036794">
    <property type="entry name" value="UCP_erythr_ester"/>
    <property type="match status" value="1"/>
</dbReference>
<dbReference type="InterPro" id="IPR007815">
    <property type="entry name" value="Emycin_Estase"/>
</dbReference>
<dbReference type="KEGG" id="nec:KGD82_12880"/>
<organism evidence="1 2">
    <name type="scientific">Nocardiopsis eucommiae</name>
    <dbReference type="NCBI Taxonomy" id="2831970"/>
    <lineage>
        <taxon>Bacteria</taxon>
        <taxon>Bacillati</taxon>
        <taxon>Actinomycetota</taxon>
        <taxon>Actinomycetes</taxon>
        <taxon>Streptosporangiales</taxon>
        <taxon>Nocardiopsidaceae</taxon>
        <taxon>Nocardiopsis</taxon>
    </lineage>
</organism>
<proteinExistence type="predicted"/>
<dbReference type="Gene3D" id="3.40.1660.10">
    <property type="entry name" value="EreA-like (biosynthetic domain)"/>
    <property type="match status" value="1"/>
</dbReference>
<reference evidence="1" key="1">
    <citation type="submission" date="2021-05" db="EMBL/GenBank/DDBJ databases">
        <authorList>
            <person name="Kaiqin L."/>
            <person name="Jian G."/>
        </authorList>
    </citation>
    <scope>NUCLEOTIDE SEQUENCE</scope>
    <source>
        <strain evidence="1">HDS5</strain>
    </source>
</reference>
<dbReference type="PANTHER" id="PTHR31299:SF0">
    <property type="entry name" value="ESTERASE, PUTATIVE (AFU_ORTHOLOGUE AFUA_1G05850)-RELATED"/>
    <property type="match status" value="1"/>
</dbReference>
<dbReference type="CDD" id="cd14728">
    <property type="entry name" value="Ere-like"/>
    <property type="match status" value="1"/>
</dbReference>
<dbReference type="InterPro" id="IPR052036">
    <property type="entry name" value="Hydrolase/PRTase-associated"/>
</dbReference>
<dbReference type="SUPFAM" id="SSF159501">
    <property type="entry name" value="EreA/ChaN-like"/>
    <property type="match status" value="1"/>
</dbReference>